<dbReference type="GO" id="GO:0004842">
    <property type="term" value="F:ubiquitin-protein transferase activity"/>
    <property type="evidence" value="ECO:0007669"/>
    <property type="project" value="TreeGrafter"/>
</dbReference>
<dbReference type="SUPFAM" id="SSF48403">
    <property type="entry name" value="Ankyrin repeat"/>
    <property type="match status" value="1"/>
</dbReference>
<reference evidence="4" key="1">
    <citation type="journal article" date="2023" name="Mol. Biol. Evol.">
        <title>Third-Generation Sequencing Reveals the Adaptive Role of the Epigenome in Three Deep-Sea Polychaetes.</title>
        <authorList>
            <person name="Perez M."/>
            <person name="Aroh O."/>
            <person name="Sun Y."/>
            <person name="Lan Y."/>
            <person name="Juniper S.K."/>
            <person name="Young C.R."/>
            <person name="Angers B."/>
            <person name="Qian P.Y."/>
        </authorList>
    </citation>
    <scope>NUCLEOTIDE SEQUENCE</scope>
    <source>
        <strain evidence="4">P08H-3</strain>
    </source>
</reference>
<dbReference type="Gene3D" id="1.25.40.20">
    <property type="entry name" value="Ankyrin repeat-containing domain"/>
    <property type="match status" value="1"/>
</dbReference>
<proteinExistence type="predicted"/>
<dbReference type="GO" id="GO:0070531">
    <property type="term" value="C:BRCA1-A complex"/>
    <property type="evidence" value="ECO:0007669"/>
    <property type="project" value="TreeGrafter"/>
</dbReference>
<evidence type="ECO:0000313" key="5">
    <source>
        <dbReference type="Proteomes" id="UP001208570"/>
    </source>
</evidence>
<dbReference type="PROSITE" id="PS50297">
    <property type="entry name" value="ANK_REP_REGION"/>
    <property type="match status" value="2"/>
</dbReference>
<dbReference type="PANTHER" id="PTHR24171">
    <property type="entry name" value="ANKYRIN REPEAT DOMAIN-CONTAINING PROTEIN 39-RELATED"/>
    <property type="match status" value="1"/>
</dbReference>
<dbReference type="GO" id="GO:0085020">
    <property type="term" value="P:protein K6-linked ubiquitination"/>
    <property type="evidence" value="ECO:0007669"/>
    <property type="project" value="TreeGrafter"/>
</dbReference>
<evidence type="ECO:0008006" key="6">
    <source>
        <dbReference type="Google" id="ProtNLM"/>
    </source>
</evidence>
<dbReference type="Pfam" id="PF13637">
    <property type="entry name" value="Ank_4"/>
    <property type="match status" value="1"/>
</dbReference>
<dbReference type="EMBL" id="JAODUP010000214">
    <property type="protein sequence ID" value="KAK2156406.1"/>
    <property type="molecule type" value="Genomic_DNA"/>
</dbReference>
<evidence type="ECO:0000313" key="4">
    <source>
        <dbReference type="EMBL" id="KAK2156406.1"/>
    </source>
</evidence>
<dbReference type="InterPro" id="IPR036770">
    <property type="entry name" value="Ankyrin_rpt-contain_sf"/>
</dbReference>
<dbReference type="PROSITE" id="PS50088">
    <property type="entry name" value="ANK_REPEAT"/>
    <property type="match status" value="2"/>
</dbReference>
<protein>
    <recommendedName>
        <fullName evidence="6">Ankyrin</fullName>
    </recommendedName>
</protein>
<dbReference type="GO" id="GO:0031436">
    <property type="term" value="C:BRCA1-BARD1 complex"/>
    <property type="evidence" value="ECO:0007669"/>
    <property type="project" value="TreeGrafter"/>
</dbReference>
<dbReference type="AlphaFoldDB" id="A0AAD9JNL2"/>
<dbReference type="PRINTS" id="PR01415">
    <property type="entry name" value="ANKYRIN"/>
</dbReference>
<keyword evidence="5" id="KW-1185">Reference proteome</keyword>
<feature type="repeat" description="ANK" evidence="3">
    <location>
        <begin position="84"/>
        <end position="116"/>
    </location>
</feature>
<dbReference type="Pfam" id="PF12796">
    <property type="entry name" value="Ank_2"/>
    <property type="match status" value="1"/>
</dbReference>
<dbReference type="SMART" id="SM00248">
    <property type="entry name" value="ANK"/>
    <property type="match status" value="6"/>
</dbReference>
<feature type="repeat" description="ANK" evidence="3">
    <location>
        <begin position="155"/>
        <end position="187"/>
    </location>
</feature>
<dbReference type="InterPro" id="IPR002110">
    <property type="entry name" value="Ankyrin_rpt"/>
</dbReference>
<keyword evidence="1" id="KW-0677">Repeat</keyword>
<keyword evidence="2 3" id="KW-0040">ANK repeat</keyword>
<comment type="caution">
    <text evidence="4">The sequence shown here is derived from an EMBL/GenBank/DDBJ whole genome shotgun (WGS) entry which is preliminary data.</text>
</comment>
<dbReference type="PANTHER" id="PTHR24171:SF8">
    <property type="entry name" value="BRCA1-ASSOCIATED RING DOMAIN PROTEIN 1"/>
    <property type="match status" value="1"/>
</dbReference>
<dbReference type="Proteomes" id="UP001208570">
    <property type="component" value="Unassembled WGS sequence"/>
</dbReference>
<evidence type="ECO:0000256" key="3">
    <source>
        <dbReference type="PROSITE-ProRule" id="PRU00023"/>
    </source>
</evidence>
<gene>
    <name evidence="4" type="ORF">LSH36_214g03074</name>
</gene>
<sequence length="230" mass="25567">MGNRPSPLRKAIRWTEVDKVKKILDHAGGDAARLINEDHTPDCIMESCSRSIGNAFYYAVRWNRVEIVGILLDYGGDPYSTGAYGETCMHLAARNNYVEIGRILISCGFDVRVTDDNGRHPIHSASSSIFDTSGFVRFILEQAKDVDYVNVRDFYGRTPLHTAASVNNTEVAQTLLDRGAMVNVLDKNGNSPLHEARRRPAMWQLLVEHGADVDAKNNDDLTAEQMARSG</sequence>
<organism evidence="4 5">
    <name type="scientific">Paralvinella palmiformis</name>
    <dbReference type="NCBI Taxonomy" id="53620"/>
    <lineage>
        <taxon>Eukaryota</taxon>
        <taxon>Metazoa</taxon>
        <taxon>Spiralia</taxon>
        <taxon>Lophotrochozoa</taxon>
        <taxon>Annelida</taxon>
        <taxon>Polychaeta</taxon>
        <taxon>Sedentaria</taxon>
        <taxon>Canalipalpata</taxon>
        <taxon>Terebellida</taxon>
        <taxon>Terebelliformia</taxon>
        <taxon>Alvinellidae</taxon>
        <taxon>Paralvinella</taxon>
    </lineage>
</organism>
<evidence type="ECO:0000256" key="2">
    <source>
        <dbReference type="ARBA" id="ARBA00023043"/>
    </source>
</evidence>
<name>A0AAD9JNL2_9ANNE</name>
<accession>A0AAD9JNL2</accession>
<evidence type="ECO:0000256" key="1">
    <source>
        <dbReference type="ARBA" id="ARBA00022737"/>
    </source>
</evidence>